<dbReference type="EMBL" id="JABRWJ010000003">
    <property type="protein sequence ID" value="NRF67241.1"/>
    <property type="molecule type" value="Genomic_DNA"/>
</dbReference>
<feature type="region of interest" description="Disordered" evidence="1">
    <location>
        <begin position="84"/>
        <end position="104"/>
    </location>
</feature>
<dbReference type="RefSeq" id="WP_173122370.1">
    <property type="nucleotide sequence ID" value="NZ_JABRWJ010000003.1"/>
</dbReference>
<sequence>MTLPFDFSTALWLRSVPVWEWEALPPPPPPTDDTAPAADAAAPADPKPPAVPVAGEREGFQRVFKGYEIAASVFAYPADSPLSRPWLTHDAADDRRPRADEVDDDAAARAALLHAANDDGAEPT</sequence>
<feature type="compositionally biased region" description="Low complexity" evidence="1">
    <location>
        <begin position="32"/>
        <end position="44"/>
    </location>
</feature>
<evidence type="ECO:0000313" key="2">
    <source>
        <dbReference type="EMBL" id="NRF67241.1"/>
    </source>
</evidence>
<organism evidence="2 3">
    <name type="scientific">Pseudaquabacterium terrae</name>
    <dbReference type="NCBI Taxonomy" id="2732868"/>
    <lineage>
        <taxon>Bacteria</taxon>
        <taxon>Pseudomonadati</taxon>
        <taxon>Pseudomonadota</taxon>
        <taxon>Betaproteobacteria</taxon>
        <taxon>Burkholderiales</taxon>
        <taxon>Sphaerotilaceae</taxon>
        <taxon>Pseudaquabacterium</taxon>
    </lineage>
</organism>
<reference evidence="2 3" key="1">
    <citation type="submission" date="2020-05" db="EMBL/GenBank/DDBJ databases">
        <title>Aquincola sp. isolate from soil.</title>
        <authorList>
            <person name="Han J."/>
            <person name="Kim D.-U."/>
        </authorList>
    </citation>
    <scope>NUCLEOTIDE SEQUENCE [LARGE SCALE GENOMIC DNA]</scope>
    <source>
        <strain evidence="2 3">S2</strain>
    </source>
</reference>
<feature type="region of interest" description="Disordered" evidence="1">
    <location>
        <begin position="23"/>
        <end position="54"/>
    </location>
</feature>
<comment type="caution">
    <text evidence="2">The sequence shown here is derived from an EMBL/GenBank/DDBJ whole genome shotgun (WGS) entry which is preliminary data.</text>
</comment>
<protein>
    <submittedName>
        <fullName evidence="2">Uncharacterized protein</fullName>
    </submittedName>
</protein>
<evidence type="ECO:0000313" key="3">
    <source>
        <dbReference type="Proteomes" id="UP000737171"/>
    </source>
</evidence>
<name>A0ABX2EF56_9BURK</name>
<gene>
    <name evidence="2" type="ORF">HLB44_09625</name>
</gene>
<proteinExistence type="predicted"/>
<feature type="compositionally biased region" description="Basic and acidic residues" evidence="1">
    <location>
        <begin position="90"/>
        <end position="100"/>
    </location>
</feature>
<accession>A0ABX2EF56</accession>
<keyword evidence="3" id="KW-1185">Reference proteome</keyword>
<dbReference type="Proteomes" id="UP000737171">
    <property type="component" value="Unassembled WGS sequence"/>
</dbReference>
<evidence type="ECO:0000256" key="1">
    <source>
        <dbReference type="SAM" id="MobiDB-lite"/>
    </source>
</evidence>